<evidence type="ECO:0008006" key="3">
    <source>
        <dbReference type="Google" id="ProtNLM"/>
    </source>
</evidence>
<comment type="caution">
    <text evidence="1">The sequence shown here is derived from an EMBL/GenBank/DDBJ whole genome shotgun (WGS) entry which is preliminary data.</text>
</comment>
<gene>
    <name evidence="1" type="ORF">EDB95_3765</name>
</gene>
<accession>A0A4R8DFC8</accession>
<dbReference type="OrthoDB" id="678964at2"/>
<sequence>MASVPGLDAEFMQYWLRLSSGQKESLLNVAKNFVGLRDRDKTTVTDLRKEIIQEEREKYLRGEGQSFSWEEVKNLARHKDQRNAF</sequence>
<name>A0A4R8DFC8_9BACT</name>
<dbReference type="EMBL" id="SODV01000002">
    <property type="protein sequence ID" value="TDW95944.1"/>
    <property type="molecule type" value="Genomic_DNA"/>
</dbReference>
<keyword evidence="2" id="KW-1185">Reference proteome</keyword>
<dbReference type="RefSeq" id="WP_133995768.1">
    <property type="nucleotide sequence ID" value="NZ_SODV01000002.1"/>
</dbReference>
<proteinExistence type="predicted"/>
<dbReference type="Proteomes" id="UP000294498">
    <property type="component" value="Unassembled WGS sequence"/>
</dbReference>
<evidence type="ECO:0000313" key="2">
    <source>
        <dbReference type="Proteomes" id="UP000294498"/>
    </source>
</evidence>
<reference evidence="1 2" key="1">
    <citation type="submission" date="2019-03" db="EMBL/GenBank/DDBJ databases">
        <title>Genomic Encyclopedia of Type Strains, Phase IV (KMG-IV): sequencing the most valuable type-strain genomes for metagenomic binning, comparative biology and taxonomic classification.</title>
        <authorList>
            <person name="Goeker M."/>
        </authorList>
    </citation>
    <scope>NUCLEOTIDE SEQUENCE [LARGE SCALE GENOMIC DNA]</scope>
    <source>
        <strain evidence="1 2">DSM 100059</strain>
    </source>
</reference>
<protein>
    <recommendedName>
        <fullName evidence="3">Addiction module component</fullName>
    </recommendedName>
</protein>
<organism evidence="1 2">
    <name type="scientific">Dinghuibacter silviterrae</name>
    <dbReference type="NCBI Taxonomy" id="1539049"/>
    <lineage>
        <taxon>Bacteria</taxon>
        <taxon>Pseudomonadati</taxon>
        <taxon>Bacteroidota</taxon>
        <taxon>Chitinophagia</taxon>
        <taxon>Chitinophagales</taxon>
        <taxon>Chitinophagaceae</taxon>
        <taxon>Dinghuibacter</taxon>
    </lineage>
</organism>
<evidence type="ECO:0000313" key="1">
    <source>
        <dbReference type="EMBL" id="TDW95944.1"/>
    </source>
</evidence>
<dbReference type="AlphaFoldDB" id="A0A4R8DFC8"/>